<reference evidence="1 2" key="1">
    <citation type="submission" date="2006-03" db="EMBL/GenBank/DDBJ databases">
        <authorList>
            <person name="Bartlett D.H."/>
            <person name="Valle G."/>
            <person name="Lauro F.M."/>
            <person name="Vezzi A."/>
            <person name="Simonato F."/>
            <person name="Eloe E."/>
            <person name="Vitulo N."/>
            <person name="Stratton T.K."/>
            <person name="D'angelo M."/>
            <person name="Ferriera S."/>
            <person name="Johnson J."/>
            <person name="Kravitz S."/>
            <person name="Beeson K."/>
            <person name="Sutton G."/>
            <person name="Rogers Y."/>
            <person name="Friedman R."/>
            <person name="Frazier M."/>
            <person name="Venter J.C."/>
        </authorList>
    </citation>
    <scope>NUCLEOTIDE SEQUENCE [LARGE SCALE GENOMIC DNA]</scope>
    <source>
        <strain evidence="1 2">3TCK</strain>
    </source>
</reference>
<dbReference type="EMBL" id="AAPH01000018">
    <property type="protein sequence ID" value="EAS42601.1"/>
    <property type="molecule type" value="Genomic_DNA"/>
</dbReference>
<evidence type="ECO:0000313" key="1">
    <source>
        <dbReference type="EMBL" id="EAS42601.1"/>
    </source>
</evidence>
<sequence>MEIVVFTNKKATMLDIKVAYKTNNKV</sequence>
<dbReference type="Proteomes" id="UP000003789">
    <property type="component" value="Unassembled WGS sequence"/>
</dbReference>
<name>Q1Z284_9GAMM</name>
<proteinExistence type="predicted"/>
<evidence type="ECO:0000313" key="2">
    <source>
        <dbReference type="Proteomes" id="UP000003789"/>
    </source>
</evidence>
<dbReference type="HOGENOM" id="CLU_3416959_0_0_6"/>
<gene>
    <name evidence="1" type="ORF">P3TCK_26090</name>
</gene>
<accession>Q1Z284</accession>
<comment type="caution">
    <text evidence="1">The sequence shown here is derived from an EMBL/GenBank/DDBJ whole genome shotgun (WGS) entry which is preliminary data.</text>
</comment>
<dbReference type="AlphaFoldDB" id="Q1Z284"/>
<organism evidence="1 2">
    <name type="scientific">Photobacterium profundum 3TCK</name>
    <dbReference type="NCBI Taxonomy" id="314280"/>
    <lineage>
        <taxon>Bacteria</taxon>
        <taxon>Pseudomonadati</taxon>
        <taxon>Pseudomonadota</taxon>
        <taxon>Gammaproteobacteria</taxon>
        <taxon>Vibrionales</taxon>
        <taxon>Vibrionaceae</taxon>
        <taxon>Photobacterium</taxon>
    </lineage>
</organism>
<protein>
    <submittedName>
        <fullName evidence="1">Uncharacterized protein</fullName>
    </submittedName>
</protein>